<feature type="region of interest" description="Disordered" evidence="1">
    <location>
        <begin position="1"/>
        <end position="68"/>
    </location>
</feature>
<evidence type="ECO:0000256" key="1">
    <source>
        <dbReference type="SAM" id="MobiDB-lite"/>
    </source>
</evidence>
<reference evidence="2" key="1">
    <citation type="submission" date="2021-10" db="EMBL/GenBank/DDBJ databases">
        <title>Melipona bicolor Genome sequencing and assembly.</title>
        <authorList>
            <person name="Araujo N.S."/>
            <person name="Arias M.C."/>
        </authorList>
    </citation>
    <scope>NUCLEOTIDE SEQUENCE</scope>
    <source>
        <strain evidence="2">USP_2M_L1-L4_2017</strain>
        <tissue evidence="2">Whole body</tissue>
    </source>
</reference>
<dbReference type="EMBL" id="JAHYIQ010000014">
    <property type="protein sequence ID" value="KAK1126090.1"/>
    <property type="molecule type" value="Genomic_DNA"/>
</dbReference>
<accession>A0AA40FWD5</accession>
<comment type="caution">
    <text evidence="2">The sequence shown here is derived from an EMBL/GenBank/DDBJ whole genome shotgun (WGS) entry which is preliminary data.</text>
</comment>
<feature type="compositionally biased region" description="Basic and acidic residues" evidence="1">
    <location>
        <begin position="54"/>
        <end position="68"/>
    </location>
</feature>
<gene>
    <name evidence="2" type="ORF">K0M31_004731</name>
</gene>
<dbReference type="AlphaFoldDB" id="A0AA40FWD5"/>
<sequence length="68" mass="7316">MGMRAKEDPSNVVGRGAGEVRSVGNDVDEMRNIGMNGMEIGEGVHARTPCTPRGQDRGRMVAGEKMEK</sequence>
<name>A0AA40FWD5_9HYME</name>
<protein>
    <submittedName>
        <fullName evidence="2">Uncharacterized protein</fullName>
    </submittedName>
</protein>
<keyword evidence="3" id="KW-1185">Reference proteome</keyword>
<organism evidence="2 3">
    <name type="scientific">Melipona bicolor</name>
    <dbReference type="NCBI Taxonomy" id="60889"/>
    <lineage>
        <taxon>Eukaryota</taxon>
        <taxon>Metazoa</taxon>
        <taxon>Ecdysozoa</taxon>
        <taxon>Arthropoda</taxon>
        <taxon>Hexapoda</taxon>
        <taxon>Insecta</taxon>
        <taxon>Pterygota</taxon>
        <taxon>Neoptera</taxon>
        <taxon>Endopterygota</taxon>
        <taxon>Hymenoptera</taxon>
        <taxon>Apocrita</taxon>
        <taxon>Aculeata</taxon>
        <taxon>Apoidea</taxon>
        <taxon>Anthophila</taxon>
        <taxon>Apidae</taxon>
        <taxon>Melipona</taxon>
    </lineage>
</organism>
<proteinExistence type="predicted"/>
<dbReference type="Proteomes" id="UP001177670">
    <property type="component" value="Unassembled WGS sequence"/>
</dbReference>
<evidence type="ECO:0000313" key="3">
    <source>
        <dbReference type="Proteomes" id="UP001177670"/>
    </source>
</evidence>
<evidence type="ECO:0000313" key="2">
    <source>
        <dbReference type="EMBL" id="KAK1126090.1"/>
    </source>
</evidence>